<dbReference type="AlphaFoldDB" id="A0A1I4RVA5"/>
<accession>A0A1I4RVA5</accession>
<gene>
    <name evidence="1" type="ORF">SAMN05216207_100180</name>
</gene>
<dbReference type="Gene3D" id="3.40.50.150">
    <property type="entry name" value="Vaccinia Virus protein VP39"/>
    <property type="match status" value="1"/>
</dbReference>
<organism evidence="1 2">
    <name type="scientific">Pseudonocardia ammonioxydans</name>
    <dbReference type="NCBI Taxonomy" id="260086"/>
    <lineage>
        <taxon>Bacteria</taxon>
        <taxon>Bacillati</taxon>
        <taxon>Actinomycetota</taxon>
        <taxon>Actinomycetes</taxon>
        <taxon>Pseudonocardiales</taxon>
        <taxon>Pseudonocardiaceae</taxon>
        <taxon>Pseudonocardia</taxon>
    </lineage>
</organism>
<keyword evidence="1" id="KW-0489">Methyltransferase</keyword>
<dbReference type="OrthoDB" id="9800233at2"/>
<evidence type="ECO:0000313" key="1">
    <source>
        <dbReference type="EMBL" id="SFM56166.1"/>
    </source>
</evidence>
<evidence type="ECO:0000313" key="2">
    <source>
        <dbReference type="Proteomes" id="UP000199614"/>
    </source>
</evidence>
<dbReference type="GO" id="GO:0008168">
    <property type="term" value="F:methyltransferase activity"/>
    <property type="evidence" value="ECO:0007669"/>
    <property type="project" value="UniProtKB-KW"/>
</dbReference>
<dbReference type="EMBL" id="FOUY01000001">
    <property type="protein sequence ID" value="SFM56166.1"/>
    <property type="molecule type" value="Genomic_DNA"/>
</dbReference>
<dbReference type="InterPro" id="IPR029063">
    <property type="entry name" value="SAM-dependent_MTases_sf"/>
</dbReference>
<dbReference type="RefSeq" id="WP_143105210.1">
    <property type="nucleotide sequence ID" value="NZ_FOUY01000001.1"/>
</dbReference>
<dbReference type="PANTHER" id="PTHR43619:SF2">
    <property type="entry name" value="S-ADENOSYL-L-METHIONINE-DEPENDENT METHYLTRANSFERASES SUPERFAMILY PROTEIN"/>
    <property type="match status" value="1"/>
</dbReference>
<sequence>MMQRRRVQLGALEATSLPAAHARARDARRRRPVAHDDAAGGIAEDLDLGTAPGRADELCTLLRGAVLDHWVREFATAYPGGTVVELGPGLDARAGRLGSDGPEHWVDVELPEIAELRRELLPASTHLVAGSALDEDWMELARELPGPHLVVSDQVLPLLPEQGVQRIVFTVARMLPGAVLATDVLSRAAADRLAAGSLRGTAADWTCEDPRELEPWGLRLLDACGAGAPPADVAARLPRTTRALAAVLCGTPALRGHRMARYEILPA</sequence>
<dbReference type="GO" id="GO:0032259">
    <property type="term" value="P:methylation"/>
    <property type="evidence" value="ECO:0007669"/>
    <property type="project" value="UniProtKB-KW"/>
</dbReference>
<keyword evidence="1" id="KW-0808">Transferase</keyword>
<name>A0A1I4RVA5_PSUAM</name>
<dbReference type="Proteomes" id="UP000199614">
    <property type="component" value="Unassembled WGS sequence"/>
</dbReference>
<dbReference type="SUPFAM" id="SSF53335">
    <property type="entry name" value="S-adenosyl-L-methionine-dependent methyltransferases"/>
    <property type="match status" value="1"/>
</dbReference>
<keyword evidence="2" id="KW-1185">Reference proteome</keyword>
<dbReference type="STRING" id="260086.SAMN05216207_100180"/>
<reference evidence="1 2" key="1">
    <citation type="submission" date="2016-10" db="EMBL/GenBank/DDBJ databases">
        <authorList>
            <person name="de Groot N.N."/>
        </authorList>
    </citation>
    <scope>NUCLEOTIDE SEQUENCE [LARGE SCALE GENOMIC DNA]</scope>
    <source>
        <strain evidence="1 2">CGMCC 4.1877</strain>
    </source>
</reference>
<dbReference type="PANTHER" id="PTHR43619">
    <property type="entry name" value="S-ADENOSYL-L-METHIONINE-DEPENDENT METHYLTRANSFERASE YKTD-RELATED"/>
    <property type="match status" value="1"/>
</dbReference>
<protein>
    <submittedName>
        <fullName evidence="1">O-Methyltransferase involved in polyketide biosynthesis</fullName>
    </submittedName>
</protein>
<proteinExistence type="predicted"/>